<accession>A0A835HP22</accession>
<dbReference type="InterPro" id="IPR050681">
    <property type="entry name" value="CDF/SLC30A"/>
</dbReference>
<evidence type="ECO:0000313" key="6">
    <source>
        <dbReference type="Proteomes" id="UP000631114"/>
    </source>
</evidence>
<feature type="region of interest" description="Disordered" evidence="3">
    <location>
        <begin position="155"/>
        <end position="186"/>
    </location>
</feature>
<keyword evidence="2" id="KW-0862">Zinc</keyword>
<keyword evidence="6" id="KW-1185">Reference proteome</keyword>
<reference evidence="5 6" key="1">
    <citation type="submission" date="2020-10" db="EMBL/GenBank/DDBJ databases">
        <title>The Coptis chinensis genome and diversification of protoberbering-type alkaloids.</title>
        <authorList>
            <person name="Wang B."/>
            <person name="Shu S."/>
            <person name="Song C."/>
            <person name="Liu Y."/>
        </authorList>
    </citation>
    <scope>NUCLEOTIDE SEQUENCE [LARGE SCALE GENOMIC DNA]</scope>
    <source>
        <strain evidence="5">HL-2020</strain>
        <tissue evidence="5">Leaf</tissue>
    </source>
</reference>
<keyword evidence="2" id="KW-0406">Ion transport</keyword>
<keyword evidence="2" id="KW-0813">Transport</keyword>
<dbReference type="AlphaFoldDB" id="A0A835HP22"/>
<name>A0A835HP22_9MAGN</name>
<dbReference type="GO" id="GO:0005773">
    <property type="term" value="C:vacuole"/>
    <property type="evidence" value="ECO:0007669"/>
    <property type="project" value="TreeGrafter"/>
</dbReference>
<evidence type="ECO:0000256" key="1">
    <source>
        <dbReference type="ARBA" id="ARBA00008873"/>
    </source>
</evidence>
<evidence type="ECO:0000259" key="4">
    <source>
        <dbReference type="Pfam" id="PF16916"/>
    </source>
</evidence>
<dbReference type="PANTHER" id="PTHR11562">
    <property type="entry name" value="CATION EFFLUX PROTEIN/ ZINC TRANSPORTER"/>
    <property type="match status" value="1"/>
</dbReference>
<dbReference type="GO" id="GO:0005886">
    <property type="term" value="C:plasma membrane"/>
    <property type="evidence" value="ECO:0007669"/>
    <property type="project" value="TreeGrafter"/>
</dbReference>
<feature type="compositionally biased region" description="Polar residues" evidence="3">
    <location>
        <begin position="157"/>
        <end position="177"/>
    </location>
</feature>
<evidence type="ECO:0000256" key="3">
    <source>
        <dbReference type="SAM" id="MobiDB-lite"/>
    </source>
</evidence>
<dbReference type="EMBL" id="JADFTS010000006">
    <property type="protein sequence ID" value="KAF9601924.1"/>
    <property type="molecule type" value="Genomic_DNA"/>
</dbReference>
<keyword evidence="2" id="KW-0864">Zinc transport</keyword>
<dbReference type="PANTHER" id="PTHR11562:SF100">
    <property type="entry name" value="METAL TOLERANCE PROTEIN A2"/>
    <property type="match status" value="1"/>
</dbReference>
<evidence type="ECO:0000256" key="2">
    <source>
        <dbReference type="ARBA" id="ARBA00022906"/>
    </source>
</evidence>
<dbReference type="InterPro" id="IPR027470">
    <property type="entry name" value="Cation_efflux_CTD"/>
</dbReference>
<dbReference type="Proteomes" id="UP000631114">
    <property type="component" value="Unassembled WGS sequence"/>
</dbReference>
<feature type="domain" description="Cation efflux protein cytoplasmic" evidence="4">
    <location>
        <begin position="5"/>
        <end position="70"/>
    </location>
</feature>
<comment type="caution">
    <text evidence="5">The sequence shown here is derived from an EMBL/GenBank/DDBJ whole genome shotgun (WGS) entry which is preliminary data.</text>
</comment>
<organism evidence="5 6">
    <name type="scientific">Coptis chinensis</name>
    <dbReference type="NCBI Taxonomy" id="261450"/>
    <lineage>
        <taxon>Eukaryota</taxon>
        <taxon>Viridiplantae</taxon>
        <taxon>Streptophyta</taxon>
        <taxon>Embryophyta</taxon>
        <taxon>Tracheophyta</taxon>
        <taxon>Spermatophyta</taxon>
        <taxon>Magnoliopsida</taxon>
        <taxon>Ranunculales</taxon>
        <taxon>Ranunculaceae</taxon>
        <taxon>Coptidoideae</taxon>
        <taxon>Coptis</taxon>
    </lineage>
</organism>
<sequence>MESTPNEIDVTRIEKGLCEMHEVMAIHELHIWAIIVGKILLACHVKIKPDADADVVLDKMVDYLNREYNISNEGSSPCQESIGSELKAEAKFLKSCGALLETPVEIRKASGRVKAVLPHNEGSANTKFHSWLPTTSIENLHLEGQQNQFLVTPVKVSDSQGKESGSPGQEHTTSTFIASPYEKEEL</sequence>
<proteinExistence type="inferred from homology"/>
<evidence type="ECO:0000313" key="5">
    <source>
        <dbReference type="EMBL" id="KAF9601924.1"/>
    </source>
</evidence>
<protein>
    <recommendedName>
        <fullName evidence="4">Cation efflux protein cytoplasmic domain-containing protein</fullName>
    </recommendedName>
</protein>
<gene>
    <name evidence="5" type="ORF">IFM89_023988</name>
</gene>
<comment type="similarity">
    <text evidence="1">Belongs to the cation diffusion facilitator (CDF) transporter (TC 2.A.4) family. SLC30A subfamily.</text>
</comment>
<dbReference type="Pfam" id="PF16916">
    <property type="entry name" value="ZT_dimer"/>
    <property type="match status" value="1"/>
</dbReference>
<dbReference type="GO" id="GO:0005385">
    <property type="term" value="F:zinc ion transmembrane transporter activity"/>
    <property type="evidence" value="ECO:0007669"/>
    <property type="project" value="TreeGrafter"/>
</dbReference>
<dbReference type="OrthoDB" id="9944568at2759"/>